<feature type="transmembrane region" description="Helical" evidence="9">
    <location>
        <begin position="56"/>
        <end position="75"/>
    </location>
</feature>
<organism evidence="10 11">
    <name type="scientific">Roseiarcus fermentans</name>
    <dbReference type="NCBI Taxonomy" id="1473586"/>
    <lineage>
        <taxon>Bacteria</taxon>
        <taxon>Pseudomonadati</taxon>
        <taxon>Pseudomonadota</taxon>
        <taxon>Alphaproteobacteria</taxon>
        <taxon>Hyphomicrobiales</taxon>
        <taxon>Roseiarcaceae</taxon>
        <taxon>Roseiarcus</taxon>
    </lineage>
</organism>
<gene>
    <name evidence="10" type="ORF">DFR50_12768</name>
</gene>
<evidence type="ECO:0000256" key="6">
    <source>
        <dbReference type="ARBA" id="ARBA00022989"/>
    </source>
</evidence>
<keyword evidence="5" id="KW-0029">Amino-acid transport</keyword>
<keyword evidence="6 9" id="KW-1133">Transmembrane helix</keyword>
<evidence type="ECO:0000256" key="7">
    <source>
        <dbReference type="ARBA" id="ARBA00023136"/>
    </source>
</evidence>
<proteinExistence type="inferred from homology"/>
<feature type="transmembrane region" description="Helical" evidence="9">
    <location>
        <begin position="12"/>
        <end position="35"/>
    </location>
</feature>
<evidence type="ECO:0000256" key="8">
    <source>
        <dbReference type="ARBA" id="ARBA00037998"/>
    </source>
</evidence>
<dbReference type="GO" id="GO:0022857">
    <property type="term" value="F:transmembrane transporter activity"/>
    <property type="evidence" value="ECO:0007669"/>
    <property type="project" value="InterPro"/>
</dbReference>
<dbReference type="InterPro" id="IPR001851">
    <property type="entry name" value="ABC_transp_permease"/>
</dbReference>
<dbReference type="InterPro" id="IPR052157">
    <property type="entry name" value="BCAA_transport_permease"/>
</dbReference>
<sequence length="288" mass="30648">MEQVIANGLYLGAQYALIALGLTLIFALMNVLNFAHGQMYVLGGFVVYQVYGLMKLPFVVALVAAAATLAVLGALLERFLFRTVIRRSEREESTMLLAAGIAYFLDAAILLMFGEKQRGVHKIVSGVFVWDNLILPWDRILVAGLAVLFIVAFILMMQYTKPGRAMRAMAQDRTAAQLMGVPVQFYGLVGFALGAMLAGLVGGLLVTITGVNSGIGGPISIKAFMMVMIGGAGVTGGAIAGGFILGMLESVGLTVLHAYGDLTYLAIFVAMMIFLAIRPNGLMGKPWG</sequence>
<evidence type="ECO:0000256" key="2">
    <source>
        <dbReference type="ARBA" id="ARBA00022448"/>
    </source>
</evidence>
<keyword evidence="11" id="KW-1185">Reference proteome</keyword>
<dbReference type="GO" id="GO:0006865">
    <property type="term" value="P:amino acid transport"/>
    <property type="evidence" value="ECO:0007669"/>
    <property type="project" value="UniProtKB-KW"/>
</dbReference>
<feature type="transmembrane region" description="Helical" evidence="9">
    <location>
        <begin position="223"/>
        <end position="246"/>
    </location>
</feature>
<evidence type="ECO:0000256" key="9">
    <source>
        <dbReference type="SAM" id="Phobius"/>
    </source>
</evidence>
<keyword evidence="4 9" id="KW-0812">Transmembrane</keyword>
<feature type="transmembrane region" description="Helical" evidence="9">
    <location>
        <begin position="185"/>
        <end position="211"/>
    </location>
</feature>
<comment type="similarity">
    <text evidence="8">Belongs to the binding-protein-dependent transport system permease family. LivHM subfamily.</text>
</comment>
<keyword evidence="7 9" id="KW-0472">Membrane</keyword>
<dbReference type="CDD" id="cd06582">
    <property type="entry name" value="TM_PBP1_LivH_like"/>
    <property type="match status" value="1"/>
</dbReference>
<keyword evidence="3" id="KW-1003">Cell membrane</keyword>
<feature type="transmembrane region" description="Helical" evidence="9">
    <location>
        <begin position="140"/>
        <end position="159"/>
    </location>
</feature>
<dbReference type="GO" id="GO:0005886">
    <property type="term" value="C:plasma membrane"/>
    <property type="evidence" value="ECO:0007669"/>
    <property type="project" value="UniProtKB-SubCell"/>
</dbReference>
<name>A0A366EYE9_9HYPH</name>
<keyword evidence="2" id="KW-0813">Transport</keyword>
<dbReference type="PANTHER" id="PTHR11795:SF445">
    <property type="entry name" value="AMINO ACID ABC TRANSPORTER PERMEASE PROTEIN"/>
    <property type="match status" value="1"/>
</dbReference>
<comment type="subcellular location">
    <subcellularLocation>
        <location evidence="1">Cell membrane</location>
        <topology evidence="1">Multi-pass membrane protein</topology>
    </subcellularLocation>
</comment>
<evidence type="ECO:0000256" key="3">
    <source>
        <dbReference type="ARBA" id="ARBA00022475"/>
    </source>
</evidence>
<dbReference type="Proteomes" id="UP000253529">
    <property type="component" value="Unassembled WGS sequence"/>
</dbReference>
<evidence type="ECO:0000256" key="1">
    <source>
        <dbReference type="ARBA" id="ARBA00004651"/>
    </source>
</evidence>
<feature type="transmembrane region" description="Helical" evidence="9">
    <location>
        <begin position="95"/>
        <end position="113"/>
    </location>
</feature>
<feature type="transmembrane region" description="Helical" evidence="9">
    <location>
        <begin position="258"/>
        <end position="277"/>
    </location>
</feature>
<dbReference type="OrthoDB" id="9807115at2"/>
<dbReference type="Pfam" id="PF02653">
    <property type="entry name" value="BPD_transp_2"/>
    <property type="match status" value="1"/>
</dbReference>
<evidence type="ECO:0000256" key="5">
    <source>
        <dbReference type="ARBA" id="ARBA00022970"/>
    </source>
</evidence>
<evidence type="ECO:0000256" key="4">
    <source>
        <dbReference type="ARBA" id="ARBA00022692"/>
    </source>
</evidence>
<dbReference type="PANTHER" id="PTHR11795">
    <property type="entry name" value="BRANCHED-CHAIN AMINO ACID TRANSPORT SYSTEM PERMEASE PROTEIN LIVH"/>
    <property type="match status" value="1"/>
</dbReference>
<dbReference type="RefSeq" id="WP_113891344.1">
    <property type="nucleotide sequence ID" value="NZ_QNRK01000027.1"/>
</dbReference>
<dbReference type="EMBL" id="QNRK01000027">
    <property type="protein sequence ID" value="RBP07423.1"/>
    <property type="molecule type" value="Genomic_DNA"/>
</dbReference>
<evidence type="ECO:0000313" key="11">
    <source>
        <dbReference type="Proteomes" id="UP000253529"/>
    </source>
</evidence>
<accession>A0A366EYE9</accession>
<protein>
    <submittedName>
        <fullName evidence="10">Amino acid/amide ABC transporter membrane protein 1 (HAAT family)</fullName>
    </submittedName>
</protein>
<reference evidence="10 11" key="1">
    <citation type="submission" date="2018-06" db="EMBL/GenBank/DDBJ databases">
        <title>Genomic Encyclopedia of Type Strains, Phase IV (KMG-IV): sequencing the most valuable type-strain genomes for metagenomic binning, comparative biology and taxonomic classification.</title>
        <authorList>
            <person name="Goeker M."/>
        </authorList>
    </citation>
    <scope>NUCLEOTIDE SEQUENCE [LARGE SCALE GENOMIC DNA]</scope>
    <source>
        <strain evidence="10 11">DSM 24875</strain>
    </source>
</reference>
<comment type="caution">
    <text evidence="10">The sequence shown here is derived from an EMBL/GenBank/DDBJ whole genome shotgun (WGS) entry which is preliminary data.</text>
</comment>
<dbReference type="AlphaFoldDB" id="A0A366EYE9"/>
<evidence type="ECO:0000313" key="10">
    <source>
        <dbReference type="EMBL" id="RBP07423.1"/>
    </source>
</evidence>